<reference evidence="2 3" key="1">
    <citation type="journal article" date="2018" name="IMA Fungus">
        <title>IMA Genome-F 9: Draft genome sequence of Annulohypoxylon stygium, Aspergillus mulundensis, Berkeleyomyces basicola (syn. Thielaviopsis basicola), Ceratocystis smalleyi, two Cercospora beticola strains, Coleophoma cylindrospora, Fusarium fracticaudum, Phialophora cf. hyalina, and Morchella septimelata.</title>
        <authorList>
            <person name="Wingfield B.D."/>
            <person name="Bills G.F."/>
            <person name="Dong Y."/>
            <person name="Huang W."/>
            <person name="Nel W.J."/>
            <person name="Swalarsk-Parry B.S."/>
            <person name="Vaghefi N."/>
            <person name="Wilken P.M."/>
            <person name="An Z."/>
            <person name="de Beer Z.W."/>
            <person name="De Vos L."/>
            <person name="Chen L."/>
            <person name="Duong T.A."/>
            <person name="Gao Y."/>
            <person name="Hammerbacher A."/>
            <person name="Kikkert J.R."/>
            <person name="Li Y."/>
            <person name="Li H."/>
            <person name="Li K."/>
            <person name="Li Q."/>
            <person name="Liu X."/>
            <person name="Ma X."/>
            <person name="Naidoo K."/>
            <person name="Pethybridge S.J."/>
            <person name="Sun J."/>
            <person name="Steenkamp E.T."/>
            <person name="van der Nest M.A."/>
            <person name="van Wyk S."/>
            <person name="Wingfield M.J."/>
            <person name="Xiong C."/>
            <person name="Yue Q."/>
            <person name="Zhang X."/>
        </authorList>
    </citation>
    <scope>NUCLEOTIDE SEQUENCE [LARGE SCALE GENOMIC DNA]</scope>
    <source>
        <strain evidence="2 3">BP5796</strain>
    </source>
</reference>
<keyword evidence="3" id="KW-1185">Reference proteome</keyword>
<sequence length="376" mass="42140">MAQPLEPPSSPIKVSAAARASNAHRYTPKKKSVNWDFKDLLHSHEDEKNCAAAAQAKQHVYDTQRQPAKDQGYEARRIQTQLEAVQDLLQGIKLTPDEKVKEYRSPFAPGPDPNWYPHMLFEAKDYLERKLSQVSMGADPAAGNGPETKPSLACLSSARHETYDEAVLPGKIDHKYCSADGRENVAASNDTATTIGTTSFVDDKHNSKDPGEDFDGNRLAMLTYRSPTPPLRYTPKKSSKKRQRETEDEVDREGNSDIFSPGLKRVRFDNDKKYAYYEHVPTALNPESSVTAPSQTVLEEPPPQNSTEEIAKPTRTYKVHIQLTTRNLKRFRAWQAQAPKLKKKTGMPLKLAKSPGVSSKESIADQKERALNRVDI</sequence>
<evidence type="ECO:0000313" key="3">
    <source>
        <dbReference type="Proteomes" id="UP000256328"/>
    </source>
</evidence>
<evidence type="ECO:0000313" key="2">
    <source>
        <dbReference type="EMBL" id="RDW92466.1"/>
    </source>
</evidence>
<proteinExistence type="predicted"/>
<feature type="compositionally biased region" description="Basic residues" evidence="1">
    <location>
        <begin position="234"/>
        <end position="243"/>
    </location>
</feature>
<feature type="region of interest" description="Disordered" evidence="1">
    <location>
        <begin position="197"/>
        <end position="256"/>
    </location>
</feature>
<feature type="region of interest" description="Disordered" evidence="1">
    <location>
        <begin position="346"/>
        <end position="376"/>
    </location>
</feature>
<feature type="compositionally biased region" description="Basic and acidic residues" evidence="1">
    <location>
        <begin position="362"/>
        <end position="376"/>
    </location>
</feature>
<feature type="region of interest" description="Disordered" evidence="1">
    <location>
        <begin position="285"/>
        <end position="308"/>
    </location>
</feature>
<evidence type="ECO:0000256" key="1">
    <source>
        <dbReference type="SAM" id="MobiDB-lite"/>
    </source>
</evidence>
<accession>A0A3D8T1N2</accession>
<protein>
    <submittedName>
        <fullName evidence="2">Uncharacterized protein</fullName>
    </submittedName>
</protein>
<dbReference type="OrthoDB" id="10320205at2759"/>
<feature type="compositionally biased region" description="Pro residues" evidence="1">
    <location>
        <begin position="1"/>
        <end position="10"/>
    </location>
</feature>
<feature type="compositionally biased region" description="Polar residues" evidence="1">
    <location>
        <begin position="285"/>
        <end position="297"/>
    </location>
</feature>
<dbReference type="AlphaFoldDB" id="A0A3D8T1N2"/>
<feature type="compositionally biased region" description="Basic and acidic residues" evidence="1">
    <location>
        <begin position="201"/>
        <end position="211"/>
    </location>
</feature>
<feature type="region of interest" description="Disordered" evidence="1">
    <location>
        <begin position="1"/>
        <end position="25"/>
    </location>
</feature>
<dbReference type="EMBL" id="PDLN01000002">
    <property type="protein sequence ID" value="RDW92466.1"/>
    <property type="molecule type" value="Genomic_DNA"/>
</dbReference>
<comment type="caution">
    <text evidence="2">The sequence shown here is derived from an EMBL/GenBank/DDBJ whole genome shotgun (WGS) entry which is preliminary data.</text>
</comment>
<name>A0A3D8T1N2_9HELO</name>
<organism evidence="2 3">
    <name type="scientific">Coleophoma crateriformis</name>
    <dbReference type="NCBI Taxonomy" id="565419"/>
    <lineage>
        <taxon>Eukaryota</taxon>
        <taxon>Fungi</taxon>
        <taxon>Dikarya</taxon>
        <taxon>Ascomycota</taxon>
        <taxon>Pezizomycotina</taxon>
        <taxon>Leotiomycetes</taxon>
        <taxon>Helotiales</taxon>
        <taxon>Dermateaceae</taxon>
        <taxon>Coleophoma</taxon>
    </lineage>
</organism>
<gene>
    <name evidence="2" type="ORF">BP5796_01860</name>
</gene>
<dbReference type="Proteomes" id="UP000256328">
    <property type="component" value="Unassembled WGS sequence"/>
</dbReference>